<evidence type="ECO:0000256" key="1">
    <source>
        <dbReference type="ARBA" id="ARBA00004571"/>
    </source>
</evidence>
<comment type="subcellular location">
    <subcellularLocation>
        <location evidence="1 10">Cell outer membrane</location>
        <topology evidence="1 10">Multi-pass membrane protein</topology>
    </subcellularLocation>
</comment>
<dbReference type="Proteomes" id="UP000320359">
    <property type="component" value="Unassembled WGS sequence"/>
</dbReference>
<dbReference type="Gene3D" id="2.170.130.10">
    <property type="entry name" value="TonB-dependent receptor, plug domain"/>
    <property type="match status" value="1"/>
</dbReference>
<dbReference type="RefSeq" id="WP_143234811.1">
    <property type="nucleotide sequence ID" value="NZ_VJWL01000001.1"/>
</dbReference>
<comment type="caution">
    <text evidence="14">The sequence shown here is derived from an EMBL/GenBank/DDBJ whole genome shotgun (WGS) entry which is preliminary data.</text>
</comment>
<evidence type="ECO:0000256" key="2">
    <source>
        <dbReference type="ARBA" id="ARBA00022448"/>
    </source>
</evidence>
<keyword evidence="9 10" id="KW-0998">Cell outer membrane</keyword>
<dbReference type="PROSITE" id="PS52016">
    <property type="entry name" value="TONB_DEPENDENT_REC_3"/>
    <property type="match status" value="1"/>
</dbReference>
<dbReference type="GO" id="GO:0009279">
    <property type="term" value="C:cell outer membrane"/>
    <property type="evidence" value="ECO:0007669"/>
    <property type="project" value="UniProtKB-SubCell"/>
</dbReference>
<accession>A0A552X555</accession>
<feature type="domain" description="TonB-dependent receptor-like beta-barrel" evidence="12">
    <location>
        <begin position="198"/>
        <end position="585"/>
    </location>
</feature>
<gene>
    <name evidence="14" type="ORF">FM042_04715</name>
</gene>
<evidence type="ECO:0000256" key="3">
    <source>
        <dbReference type="ARBA" id="ARBA00022452"/>
    </source>
</evidence>
<dbReference type="Gene3D" id="2.40.170.20">
    <property type="entry name" value="TonB-dependent receptor, beta-barrel domain"/>
    <property type="match status" value="1"/>
</dbReference>
<dbReference type="Pfam" id="PF00593">
    <property type="entry name" value="TonB_dep_Rec_b-barrel"/>
    <property type="match status" value="1"/>
</dbReference>
<keyword evidence="6" id="KW-0406">Ion transport</keyword>
<feature type="domain" description="TonB-dependent receptor plug" evidence="13">
    <location>
        <begin position="33"/>
        <end position="137"/>
    </location>
</feature>
<dbReference type="SUPFAM" id="SSF56935">
    <property type="entry name" value="Porins"/>
    <property type="match status" value="1"/>
</dbReference>
<dbReference type="InterPro" id="IPR039426">
    <property type="entry name" value="TonB-dep_rcpt-like"/>
</dbReference>
<protein>
    <submittedName>
        <fullName evidence="14">TonB-dependent receptor</fullName>
    </submittedName>
</protein>
<dbReference type="InterPro" id="IPR036942">
    <property type="entry name" value="Beta-barrel_TonB_sf"/>
</dbReference>
<keyword evidence="4 10" id="KW-0812">Transmembrane</keyword>
<dbReference type="GO" id="GO:0006811">
    <property type="term" value="P:monoatomic ion transport"/>
    <property type="evidence" value="ECO:0007669"/>
    <property type="project" value="UniProtKB-KW"/>
</dbReference>
<keyword evidence="2 10" id="KW-0813">Transport</keyword>
<dbReference type="PANTHER" id="PTHR30069:SF53">
    <property type="entry name" value="COLICIN I RECEPTOR-RELATED"/>
    <property type="match status" value="1"/>
</dbReference>
<evidence type="ECO:0000256" key="9">
    <source>
        <dbReference type="ARBA" id="ARBA00023237"/>
    </source>
</evidence>
<dbReference type="PANTHER" id="PTHR30069">
    <property type="entry name" value="TONB-DEPENDENT OUTER MEMBRANE RECEPTOR"/>
    <property type="match status" value="1"/>
</dbReference>
<dbReference type="OrthoDB" id="9764669at2"/>
<keyword evidence="5" id="KW-0732">Signal</keyword>
<keyword evidence="3 10" id="KW-1134">Transmembrane beta strand</keyword>
<evidence type="ECO:0000313" key="14">
    <source>
        <dbReference type="EMBL" id="TRW50140.1"/>
    </source>
</evidence>
<dbReference type="AlphaFoldDB" id="A0A552X555"/>
<sequence length="613" mass="69387">MWLSMMLAASVSTAPELERISVVGTRLPQAQHAQPAPVQVITRHEVARLQGGSIMPLLRQIAGAEVYSTGAFGGQTSLFMQGSSSAQVLVLLDGQPLTSPTLGTAALQNIHPDEVERIEIVRGARSSLYGSNSMAGVVNIISRRAQQSGGEVRLRHGAHNYREMAGSASYVTSMSRHHLALSRRLFEGYDLTTDTEFGNHDMDGAQATNVLFNNTFTASERLSFQLRHMQNHSVADYDQQCFDAQTFERSTCHPATRTRQHGTQGGVTVQWRPGLRHEWQLGEFRERMRTIDKRVSEPQWTGVNDVFATERQHISWLQTQSLAAGNQQLSIGIDWQQEEAELSSVDLSQKRRRSAAGLLQYQWDYADWQVNLGGRLEDTTGFSVQGSHHVDFAWVSIPRWTLGVGQASGYRHPTLNDLYWPTGGNPDLDTERSRSYRAFAQFDTGSGHVEAELFRHEFTKLIAWQPSADDPWLWQPMNVGAARAQGITGRWEHQYGVWRLRAHGTMQNTLDRESGEALLYRAHRFANFTASYGFPEGVLSADVYMSSSRLSDVWTGERVPGYWLLNARWEQSLAYDWQLYVSMDNMLDKTYEQRPGFNEPRRQFRIGVSYHWR</sequence>
<evidence type="ECO:0000256" key="6">
    <source>
        <dbReference type="ARBA" id="ARBA00023065"/>
    </source>
</evidence>
<evidence type="ECO:0000313" key="15">
    <source>
        <dbReference type="Proteomes" id="UP000320359"/>
    </source>
</evidence>
<keyword evidence="8 10" id="KW-0472">Membrane</keyword>
<evidence type="ECO:0000256" key="7">
    <source>
        <dbReference type="ARBA" id="ARBA00023077"/>
    </source>
</evidence>
<dbReference type="InterPro" id="IPR012910">
    <property type="entry name" value="Plug_dom"/>
</dbReference>
<evidence type="ECO:0000256" key="8">
    <source>
        <dbReference type="ARBA" id="ARBA00023136"/>
    </source>
</evidence>
<dbReference type="EMBL" id="VJWL01000001">
    <property type="protein sequence ID" value="TRW50140.1"/>
    <property type="molecule type" value="Genomic_DNA"/>
</dbReference>
<dbReference type="InterPro" id="IPR000531">
    <property type="entry name" value="Beta-barrel_TonB"/>
</dbReference>
<keyword evidence="14" id="KW-0675">Receptor</keyword>
<evidence type="ECO:0000259" key="12">
    <source>
        <dbReference type="Pfam" id="PF00593"/>
    </source>
</evidence>
<name>A0A552X555_9GAMM</name>
<proteinExistence type="inferred from homology"/>
<evidence type="ECO:0000256" key="4">
    <source>
        <dbReference type="ARBA" id="ARBA00022692"/>
    </source>
</evidence>
<evidence type="ECO:0000256" key="11">
    <source>
        <dbReference type="RuleBase" id="RU003357"/>
    </source>
</evidence>
<evidence type="ECO:0000259" key="13">
    <source>
        <dbReference type="Pfam" id="PF07715"/>
    </source>
</evidence>
<keyword evidence="15" id="KW-1185">Reference proteome</keyword>
<evidence type="ECO:0000256" key="10">
    <source>
        <dbReference type="PROSITE-ProRule" id="PRU01360"/>
    </source>
</evidence>
<keyword evidence="7 11" id="KW-0798">TonB box</keyword>
<dbReference type="Pfam" id="PF07715">
    <property type="entry name" value="Plug"/>
    <property type="match status" value="1"/>
</dbReference>
<evidence type="ECO:0000256" key="5">
    <source>
        <dbReference type="ARBA" id="ARBA00022729"/>
    </source>
</evidence>
<organism evidence="14 15">
    <name type="scientific">Aliidiomarina halalkaliphila</name>
    <dbReference type="NCBI Taxonomy" id="2593535"/>
    <lineage>
        <taxon>Bacteria</taxon>
        <taxon>Pseudomonadati</taxon>
        <taxon>Pseudomonadota</taxon>
        <taxon>Gammaproteobacteria</taxon>
        <taxon>Alteromonadales</taxon>
        <taxon>Idiomarinaceae</taxon>
        <taxon>Aliidiomarina</taxon>
    </lineage>
</organism>
<comment type="similarity">
    <text evidence="10 11">Belongs to the TonB-dependent receptor family.</text>
</comment>
<dbReference type="GO" id="GO:0015889">
    <property type="term" value="P:cobalamin transport"/>
    <property type="evidence" value="ECO:0007669"/>
    <property type="project" value="TreeGrafter"/>
</dbReference>
<dbReference type="InterPro" id="IPR037066">
    <property type="entry name" value="Plug_dom_sf"/>
</dbReference>
<reference evidence="14 15" key="1">
    <citation type="submission" date="2019-07" db="EMBL/GenBank/DDBJ databases">
        <authorList>
            <person name="Yang M."/>
            <person name="Zhao D."/>
            <person name="Xiang H."/>
        </authorList>
    </citation>
    <scope>NUCLEOTIDE SEQUENCE [LARGE SCALE GENOMIC DNA]</scope>
    <source>
        <strain evidence="14 15">IM1326</strain>
    </source>
</reference>